<dbReference type="InterPro" id="IPR001179">
    <property type="entry name" value="PPIase_FKBP_dom"/>
</dbReference>
<evidence type="ECO:0000256" key="3">
    <source>
        <dbReference type="ARBA" id="ARBA00023110"/>
    </source>
</evidence>
<keyword evidence="3 5" id="KW-0697">Rotamase</keyword>
<gene>
    <name evidence="8" type="ORF">prwr041_09630</name>
</gene>
<evidence type="ECO:0000313" key="9">
    <source>
        <dbReference type="Proteomes" id="UP001319045"/>
    </source>
</evidence>
<comment type="catalytic activity">
    <reaction evidence="1 5 6">
        <text>[protein]-peptidylproline (omega=180) = [protein]-peptidylproline (omega=0)</text>
        <dbReference type="Rhea" id="RHEA:16237"/>
        <dbReference type="Rhea" id="RHEA-COMP:10747"/>
        <dbReference type="Rhea" id="RHEA-COMP:10748"/>
        <dbReference type="ChEBI" id="CHEBI:83833"/>
        <dbReference type="ChEBI" id="CHEBI:83834"/>
        <dbReference type="EC" id="5.2.1.8"/>
    </reaction>
</comment>
<protein>
    <recommendedName>
        <fullName evidence="6">Peptidyl-prolyl cis-trans isomerase</fullName>
        <ecNumber evidence="6">5.2.1.8</ecNumber>
    </recommendedName>
</protein>
<dbReference type="SUPFAM" id="SSF54534">
    <property type="entry name" value="FKBP-like"/>
    <property type="match status" value="1"/>
</dbReference>
<dbReference type="GO" id="GO:0016853">
    <property type="term" value="F:isomerase activity"/>
    <property type="evidence" value="ECO:0007669"/>
    <property type="project" value="UniProtKB-KW"/>
</dbReference>
<dbReference type="PANTHER" id="PTHR43811">
    <property type="entry name" value="FKBP-TYPE PEPTIDYL-PROLYL CIS-TRANS ISOMERASE FKPA"/>
    <property type="match status" value="1"/>
</dbReference>
<dbReference type="PROSITE" id="PS50059">
    <property type="entry name" value="FKBP_PPIASE"/>
    <property type="match status" value="1"/>
</dbReference>
<dbReference type="Gene3D" id="3.10.50.40">
    <property type="match status" value="1"/>
</dbReference>
<dbReference type="PANTHER" id="PTHR43811:SF23">
    <property type="entry name" value="FKBP-TYPE 22 KDA PEPTIDYL-PROLYL CIS-TRANS ISOMERASE"/>
    <property type="match status" value="1"/>
</dbReference>
<organism evidence="8 9">
    <name type="scientific">Prevotella herbatica</name>
    <dbReference type="NCBI Taxonomy" id="2801997"/>
    <lineage>
        <taxon>Bacteria</taxon>
        <taxon>Pseudomonadati</taxon>
        <taxon>Bacteroidota</taxon>
        <taxon>Bacteroidia</taxon>
        <taxon>Bacteroidales</taxon>
        <taxon>Prevotellaceae</taxon>
        <taxon>Prevotella</taxon>
    </lineage>
</organism>
<dbReference type="InterPro" id="IPR046357">
    <property type="entry name" value="PPIase_dom_sf"/>
</dbReference>
<dbReference type="EC" id="5.2.1.8" evidence="6"/>
<evidence type="ECO:0000256" key="4">
    <source>
        <dbReference type="ARBA" id="ARBA00023235"/>
    </source>
</evidence>
<comment type="similarity">
    <text evidence="2 6">Belongs to the FKBP-type PPIase family.</text>
</comment>
<evidence type="ECO:0000256" key="5">
    <source>
        <dbReference type="PROSITE-ProRule" id="PRU00277"/>
    </source>
</evidence>
<evidence type="ECO:0000259" key="7">
    <source>
        <dbReference type="PROSITE" id="PS50059"/>
    </source>
</evidence>
<evidence type="ECO:0000313" key="8">
    <source>
        <dbReference type="EMBL" id="BCS85070.1"/>
    </source>
</evidence>
<evidence type="ECO:0000256" key="6">
    <source>
        <dbReference type="RuleBase" id="RU003915"/>
    </source>
</evidence>
<accession>A0ABM7NX26</accession>
<keyword evidence="9" id="KW-1185">Reference proteome</keyword>
<sequence>MMNLTEINLSFVKKDVTLWRYYYLSNLNNMANREYINKNKKWLIDKSCEDGVFTIVKGVSYKVISSGNVNGKQPSARSIVTTHYTGRTIDGNIFDSSIGGVPLAIRLSDVIEGWVIAMQKMHVGDKWEVYLSSDMGYGKFAQPGIPSCSTLIFEIELLDVG</sequence>
<dbReference type="Pfam" id="PF00254">
    <property type="entry name" value="FKBP_C"/>
    <property type="match status" value="1"/>
</dbReference>
<feature type="domain" description="PPIase FKBP-type" evidence="7">
    <location>
        <begin position="77"/>
        <end position="161"/>
    </location>
</feature>
<evidence type="ECO:0000256" key="2">
    <source>
        <dbReference type="ARBA" id="ARBA00006577"/>
    </source>
</evidence>
<dbReference type="EMBL" id="AP024484">
    <property type="protein sequence ID" value="BCS85070.1"/>
    <property type="molecule type" value="Genomic_DNA"/>
</dbReference>
<dbReference type="Proteomes" id="UP001319045">
    <property type="component" value="Chromosome"/>
</dbReference>
<reference evidence="8 9" key="1">
    <citation type="journal article" date="2022" name="Int. J. Syst. Evol. Microbiol.">
        <title>Prevotella herbatica sp. nov., a plant polysaccharide-decomposing anaerobic bacterium isolated from a methanogenic reactor.</title>
        <authorList>
            <person name="Uek A."/>
            <person name="Tonouchi A."/>
            <person name="Kaku N."/>
            <person name="Ueki K."/>
        </authorList>
    </citation>
    <scope>NUCLEOTIDE SEQUENCE [LARGE SCALE GENOMIC DNA]</scope>
    <source>
        <strain evidence="8 9">WR041</strain>
    </source>
</reference>
<proteinExistence type="inferred from homology"/>
<keyword evidence="4 5" id="KW-0413">Isomerase</keyword>
<name>A0ABM7NX26_9BACT</name>
<evidence type="ECO:0000256" key="1">
    <source>
        <dbReference type="ARBA" id="ARBA00000971"/>
    </source>
</evidence>